<dbReference type="Proteomes" id="UP000605897">
    <property type="component" value="Unassembled WGS sequence"/>
</dbReference>
<dbReference type="NCBIfam" id="TIGR03083">
    <property type="entry name" value="maleylpyruvate isomerase family mycothiol-dependent enzyme"/>
    <property type="match status" value="1"/>
</dbReference>
<comment type="caution">
    <text evidence="2">The sequence shown here is derived from an EMBL/GenBank/DDBJ whole genome shotgun (WGS) entry which is preliminary data.</text>
</comment>
<gene>
    <name evidence="2" type="ORF">GCM10017786_69600</name>
</gene>
<evidence type="ECO:0000313" key="2">
    <source>
        <dbReference type="EMBL" id="GHF25502.1"/>
    </source>
</evidence>
<name>A0ABQ3JI28_9PSEU</name>
<dbReference type="InterPro" id="IPR034660">
    <property type="entry name" value="DinB/YfiT-like"/>
</dbReference>
<dbReference type="Gene3D" id="1.20.120.450">
    <property type="entry name" value="dinb family like domain"/>
    <property type="match status" value="1"/>
</dbReference>
<sequence>MMSTRDWMDEGTRLILSAIDQLDDAEFDAPTLLPGWTRRHLVAHLHYNAEALRRLVSWARTGVESRMYASTEQRNAEIETGARLPVAELRRLVRESADALAADLDALPEEAWSNQVVTAQGRTVPATEIVWMRTREVAVHAADLDRGVGFDDLPADLVEALIADTLKRRIAQGHGPALARWLTGRTGQAPELGPWL</sequence>
<dbReference type="SUPFAM" id="SSF109854">
    <property type="entry name" value="DinB/YfiT-like putative metalloenzymes"/>
    <property type="match status" value="1"/>
</dbReference>
<keyword evidence="3" id="KW-1185">Reference proteome</keyword>
<reference evidence="3" key="1">
    <citation type="journal article" date="2019" name="Int. J. Syst. Evol. Microbiol.">
        <title>The Global Catalogue of Microorganisms (GCM) 10K type strain sequencing project: providing services to taxonomists for standard genome sequencing and annotation.</title>
        <authorList>
            <consortium name="The Broad Institute Genomics Platform"/>
            <consortium name="The Broad Institute Genome Sequencing Center for Infectious Disease"/>
            <person name="Wu L."/>
            <person name="Ma J."/>
        </authorList>
    </citation>
    <scope>NUCLEOTIDE SEQUENCE [LARGE SCALE GENOMIC DNA]</scope>
    <source>
        <strain evidence="3">CGMCC 4.7677</strain>
    </source>
</reference>
<feature type="domain" description="Mycothiol-dependent maleylpyruvate isomerase metal-binding" evidence="1">
    <location>
        <begin position="13"/>
        <end position="144"/>
    </location>
</feature>
<dbReference type="InterPro" id="IPR017517">
    <property type="entry name" value="Maleyloyr_isom"/>
</dbReference>
<organism evidence="2 3">
    <name type="scientific">Amycolatopsis deserti</name>
    <dbReference type="NCBI Taxonomy" id="185696"/>
    <lineage>
        <taxon>Bacteria</taxon>
        <taxon>Bacillati</taxon>
        <taxon>Actinomycetota</taxon>
        <taxon>Actinomycetes</taxon>
        <taxon>Pseudonocardiales</taxon>
        <taxon>Pseudonocardiaceae</taxon>
        <taxon>Amycolatopsis</taxon>
    </lineage>
</organism>
<proteinExistence type="predicted"/>
<protein>
    <recommendedName>
        <fullName evidence="1">Mycothiol-dependent maleylpyruvate isomerase metal-binding domain-containing protein</fullName>
    </recommendedName>
</protein>
<dbReference type="EMBL" id="BNAU01000011">
    <property type="protein sequence ID" value="GHF25502.1"/>
    <property type="molecule type" value="Genomic_DNA"/>
</dbReference>
<dbReference type="Pfam" id="PF11716">
    <property type="entry name" value="MDMPI_N"/>
    <property type="match status" value="1"/>
</dbReference>
<evidence type="ECO:0000259" key="1">
    <source>
        <dbReference type="Pfam" id="PF11716"/>
    </source>
</evidence>
<evidence type="ECO:0000313" key="3">
    <source>
        <dbReference type="Proteomes" id="UP000605897"/>
    </source>
</evidence>
<dbReference type="InterPro" id="IPR024344">
    <property type="entry name" value="MDMPI_metal-binding"/>
</dbReference>
<accession>A0ABQ3JI28</accession>